<keyword evidence="1" id="KW-0812">Transmembrane</keyword>
<keyword evidence="3" id="KW-1185">Reference proteome</keyword>
<organism evidence="2 3">
    <name type="scientific">Kosakonia oryzendophytica</name>
    <dbReference type="NCBI Taxonomy" id="1005665"/>
    <lineage>
        <taxon>Bacteria</taxon>
        <taxon>Pseudomonadati</taxon>
        <taxon>Pseudomonadota</taxon>
        <taxon>Gammaproteobacteria</taxon>
        <taxon>Enterobacterales</taxon>
        <taxon>Enterobacteriaceae</taxon>
        <taxon>Kosakonia</taxon>
    </lineage>
</organism>
<proteinExistence type="predicted"/>
<keyword evidence="1" id="KW-0472">Membrane</keyword>
<protein>
    <submittedName>
        <fullName evidence="2">Uncharacterized protein</fullName>
    </submittedName>
</protein>
<keyword evidence="1" id="KW-1133">Transmembrane helix</keyword>
<dbReference type="RefSeq" id="WP_245191428.1">
    <property type="nucleotide sequence ID" value="NZ_FMAY01000007.1"/>
</dbReference>
<sequence length="117" mass="12939">MGESIGAIISIAVPCTLIYWVYHTGKVYDDFKANGIETVAAITHIKQLSSSCSGSPKCVFTLAFTTRDGVEITTTLTQVVAVVALMRLERERKVAIYYKKATPQRVWLIIDEDAPQD</sequence>
<evidence type="ECO:0000313" key="3">
    <source>
        <dbReference type="Proteomes" id="UP000198975"/>
    </source>
</evidence>
<reference evidence="3" key="1">
    <citation type="submission" date="2016-08" db="EMBL/GenBank/DDBJ databases">
        <authorList>
            <person name="Varghese N."/>
            <person name="Submissions Spin"/>
        </authorList>
    </citation>
    <scope>NUCLEOTIDE SEQUENCE [LARGE SCALE GENOMIC DNA]</scope>
    <source>
        <strain evidence="3">REICA_082</strain>
    </source>
</reference>
<feature type="transmembrane region" description="Helical" evidence="1">
    <location>
        <begin position="6"/>
        <end position="22"/>
    </location>
</feature>
<dbReference type="EMBL" id="FMAY01000007">
    <property type="protein sequence ID" value="SCC17785.1"/>
    <property type="molecule type" value="Genomic_DNA"/>
</dbReference>
<accession>A0A1C4CFB8</accession>
<name>A0A1C4CFB8_9ENTR</name>
<gene>
    <name evidence="2" type="ORF">GA0061071_107186</name>
</gene>
<evidence type="ECO:0000313" key="2">
    <source>
        <dbReference type="EMBL" id="SCC17785.1"/>
    </source>
</evidence>
<dbReference type="AlphaFoldDB" id="A0A1C4CFB8"/>
<evidence type="ECO:0000256" key="1">
    <source>
        <dbReference type="SAM" id="Phobius"/>
    </source>
</evidence>
<dbReference type="Proteomes" id="UP000198975">
    <property type="component" value="Unassembled WGS sequence"/>
</dbReference>